<evidence type="ECO:0000313" key="1">
    <source>
        <dbReference type="EMBL" id="QSV45565.1"/>
    </source>
</evidence>
<dbReference type="Proteomes" id="UP000663651">
    <property type="component" value="Chromosome"/>
</dbReference>
<name>A0ABX7Q3G3_9BACT</name>
<protein>
    <recommendedName>
        <fullName evidence="3">3-deoxy-D-manno-octulosonic-acid kinase</fullName>
    </recommendedName>
</protein>
<dbReference type="InterPro" id="IPR011009">
    <property type="entry name" value="Kinase-like_dom_sf"/>
</dbReference>
<evidence type="ECO:0000313" key="2">
    <source>
        <dbReference type="Proteomes" id="UP000663651"/>
    </source>
</evidence>
<organism evidence="1 2">
    <name type="scientific">Geobacter benzoatilyticus</name>
    <dbReference type="NCBI Taxonomy" id="2815309"/>
    <lineage>
        <taxon>Bacteria</taxon>
        <taxon>Pseudomonadati</taxon>
        <taxon>Thermodesulfobacteriota</taxon>
        <taxon>Desulfuromonadia</taxon>
        <taxon>Geobacterales</taxon>
        <taxon>Geobacteraceae</taxon>
        <taxon>Geobacter</taxon>
    </lineage>
</organism>
<accession>A0ABX7Q3G3</accession>
<dbReference type="EMBL" id="CP071382">
    <property type="protein sequence ID" value="QSV45565.1"/>
    <property type="molecule type" value="Genomic_DNA"/>
</dbReference>
<proteinExistence type="predicted"/>
<keyword evidence="2" id="KW-1185">Reference proteome</keyword>
<dbReference type="RefSeq" id="WP_207163358.1">
    <property type="nucleotide sequence ID" value="NZ_CP071382.1"/>
</dbReference>
<reference evidence="1 2" key="1">
    <citation type="submission" date="2021-03" db="EMBL/GenBank/DDBJ databases">
        <title>Geobacter metallireducens gen. nov. sp. nov., a microorganism capable of coupling the complete oxidation of organic compounds to the reduction of iron and other metals.</title>
        <authorList>
            <person name="Li Y."/>
        </authorList>
    </citation>
    <scope>NUCLEOTIDE SEQUENCE [LARGE SCALE GENOMIC DNA]</scope>
    <source>
        <strain evidence="1 2">Jerry-YX</strain>
    </source>
</reference>
<gene>
    <name evidence="1" type="ORF">JZM60_15835</name>
</gene>
<dbReference type="SUPFAM" id="SSF56112">
    <property type="entry name" value="Protein kinase-like (PK-like)"/>
    <property type="match status" value="1"/>
</dbReference>
<evidence type="ECO:0008006" key="3">
    <source>
        <dbReference type="Google" id="ProtNLM"/>
    </source>
</evidence>
<sequence length="402" mass="45982">MEKLLNPDRSPSAGNNKPLAAPVALNDFLREIYSNLAFAEKVRTLEAFARFVNGAAGRDCADAIKGIMAVPVGSGWEFELPSSTPQVSGLVNGRSFQPFLASVYSYFLATASRSDSLRFYRFFTGCRRLKDERPTLRAVEREAIQIATKRWRKDARRSMGNNGSFVAGREFGFRIHRMATPEAERALALLLPDPDRIFEEGVPLSGRGSGCSSVRVRIGDGTYFLKRYDCRGLGYRVKNIFRRSRALKVWIATWGFLARSLPVPRPLLFLEERQCRLLGRAYILSEFHEGAERLMNLWPLLQDREKDCVLIKSAMLLGMVNRFNCIHGDTNWDNLLITDRSRFDLIMVDLDCAKIPFRLSPARAFRDIQHFVRDLCREKNAGCGKKEFFVQLWRRWYLSNTV</sequence>